<dbReference type="EMBL" id="CM023470">
    <property type="protein sequence ID" value="KAH7979501.1"/>
    <property type="molecule type" value="Genomic_DNA"/>
</dbReference>
<gene>
    <name evidence="1" type="ORF">HPB49_009660</name>
</gene>
<evidence type="ECO:0000313" key="1">
    <source>
        <dbReference type="EMBL" id="KAH7979501.1"/>
    </source>
</evidence>
<comment type="caution">
    <text evidence="1">The sequence shown here is derived from an EMBL/GenBank/DDBJ whole genome shotgun (WGS) entry which is preliminary data.</text>
</comment>
<dbReference type="Proteomes" id="UP000821865">
    <property type="component" value="Chromosome 1"/>
</dbReference>
<keyword evidence="2" id="KW-1185">Reference proteome</keyword>
<sequence length="146" mass="15863">MERLQKKQAALRQAIAKMIAAASDPLQSPTIKSIDATSLIRGCCPSRDNNRFRIRIEALEVPTICGDLLQPPDDFTARIAHEQGLQLADTVPDGYHPGVGVELLIGAGHYWDITTGNVKRLCKNIVAMETAFGLTLQGTEPTEQPA</sequence>
<protein>
    <submittedName>
        <fullName evidence="1">Uncharacterized protein</fullName>
    </submittedName>
</protein>
<accession>A0ACB8DYT9</accession>
<reference evidence="1" key="1">
    <citation type="submission" date="2020-05" db="EMBL/GenBank/DDBJ databases">
        <title>Large-scale comparative analyses of tick genomes elucidate their genetic diversity and vector capacities.</title>
        <authorList>
            <person name="Jia N."/>
            <person name="Wang J."/>
            <person name="Shi W."/>
            <person name="Du L."/>
            <person name="Sun Y."/>
            <person name="Zhan W."/>
            <person name="Jiang J."/>
            <person name="Wang Q."/>
            <person name="Zhang B."/>
            <person name="Ji P."/>
            <person name="Sakyi L.B."/>
            <person name="Cui X."/>
            <person name="Yuan T."/>
            <person name="Jiang B."/>
            <person name="Yang W."/>
            <person name="Lam T.T.-Y."/>
            <person name="Chang Q."/>
            <person name="Ding S."/>
            <person name="Wang X."/>
            <person name="Zhu J."/>
            <person name="Ruan X."/>
            <person name="Zhao L."/>
            <person name="Wei J."/>
            <person name="Que T."/>
            <person name="Du C."/>
            <person name="Cheng J."/>
            <person name="Dai P."/>
            <person name="Han X."/>
            <person name="Huang E."/>
            <person name="Gao Y."/>
            <person name="Liu J."/>
            <person name="Shao H."/>
            <person name="Ye R."/>
            <person name="Li L."/>
            <person name="Wei W."/>
            <person name="Wang X."/>
            <person name="Wang C."/>
            <person name="Yang T."/>
            <person name="Huo Q."/>
            <person name="Li W."/>
            <person name="Guo W."/>
            <person name="Chen H."/>
            <person name="Zhou L."/>
            <person name="Ni X."/>
            <person name="Tian J."/>
            <person name="Zhou Y."/>
            <person name="Sheng Y."/>
            <person name="Liu T."/>
            <person name="Pan Y."/>
            <person name="Xia L."/>
            <person name="Li J."/>
            <person name="Zhao F."/>
            <person name="Cao W."/>
        </authorList>
    </citation>
    <scope>NUCLEOTIDE SEQUENCE</scope>
    <source>
        <strain evidence="1">Dsil-2018</strain>
    </source>
</reference>
<evidence type="ECO:0000313" key="2">
    <source>
        <dbReference type="Proteomes" id="UP000821865"/>
    </source>
</evidence>
<name>A0ACB8DYT9_DERSI</name>
<organism evidence="1 2">
    <name type="scientific">Dermacentor silvarum</name>
    <name type="common">Tick</name>
    <dbReference type="NCBI Taxonomy" id="543639"/>
    <lineage>
        <taxon>Eukaryota</taxon>
        <taxon>Metazoa</taxon>
        <taxon>Ecdysozoa</taxon>
        <taxon>Arthropoda</taxon>
        <taxon>Chelicerata</taxon>
        <taxon>Arachnida</taxon>
        <taxon>Acari</taxon>
        <taxon>Parasitiformes</taxon>
        <taxon>Ixodida</taxon>
        <taxon>Ixodoidea</taxon>
        <taxon>Ixodidae</taxon>
        <taxon>Rhipicephalinae</taxon>
        <taxon>Dermacentor</taxon>
    </lineage>
</organism>
<proteinExistence type="predicted"/>